<keyword evidence="1" id="KW-0812">Transmembrane</keyword>
<dbReference type="RefSeq" id="WP_145296974.1">
    <property type="nucleotide sequence ID" value="NZ_CP036299.1"/>
</dbReference>
<feature type="transmembrane region" description="Helical" evidence="1">
    <location>
        <begin position="98"/>
        <end position="119"/>
    </location>
</feature>
<dbReference type="Pfam" id="PF13430">
    <property type="entry name" value="DUF4112"/>
    <property type="match status" value="1"/>
</dbReference>
<dbReference type="PANTHER" id="PTHR35519">
    <property type="entry name" value="MEMBRANE PROTEINS"/>
    <property type="match status" value="1"/>
</dbReference>
<dbReference type="EMBL" id="CP036299">
    <property type="protein sequence ID" value="QDV29298.1"/>
    <property type="molecule type" value="Genomic_DNA"/>
</dbReference>
<protein>
    <recommendedName>
        <fullName evidence="4">DUF4112 domain-containing protein</fullName>
    </recommendedName>
</protein>
<reference evidence="2 3" key="1">
    <citation type="submission" date="2019-02" db="EMBL/GenBank/DDBJ databases">
        <title>Deep-cultivation of Planctomycetes and their phenomic and genomic characterization uncovers novel biology.</title>
        <authorList>
            <person name="Wiegand S."/>
            <person name="Jogler M."/>
            <person name="Boedeker C."/>
            <person name="Pinto D."/>
            <person name="Vollmers J."/>
            <person name="Rivas-Marin E."/>
            <person name="Kohn T."/>
            <person name="Peeters S.H."/>
            <person name="Heuer A."/>
            <person name="Rast P."/>
            <person name="Oberbeckmann S."/>
            <person name="Bunk B."/>
            <person name="Jeske O."/>
            <person name="Meyerdierks A."/>
            <person name="Storesund J.E."/>
            <person name="Kallscheuer N."/>
            <person name="Luecker S."/>
            <person name="Lage O.M."/>
            <person name="Pohl T."/>
            <person name="Merkel B.J."/>
            <person name="Hornburger P."/>
            <person name="Mueller R.-W."/>
            <person name="Bruemmer F."/>
            <person name="Labrenz M."/>
            <person name="Spormann A.M."/>
            <person name="Op den Camp H."/>
            <person name="Overmann J."/>
            <person name="Amann R."/>
            <person name="Jetten M.S.M."/>
            <person name="Mascher T."/>
            <person name="Medema M.H."/>
            <person name="Devos D.P."/>
            <person name="Kaster A.-K."/>
            <person name="Ovreas L."/>
            <person name="Rohde M."/>
            <person name="Galperin M.Y."/>
            <person name="Jogler C."/>
        </authorList>
    </citation>
    <scope>NUCLEOTIDE SEQUENCE [LARGE SCALE GENOMIC DNA]</scope>
    <source>
        <strain evidence="2 3">Spb1</strain>
    </source>
</reference>
<evidence type="ECO:0000256" key="1">
    <source>
        <dbReference type="SAM" id="Phobius"/>
    </source>
</evidence>
<dbReference type="InterPro" id="IPR025187">
    <property type="entry name" value="DUF4112"/>
</dbReference>
<dbReference type="OrthoDB" id="513552at2"/>
<keyword evidence="1" id="KW-0472">Membrane</keyword>
<organism evidence="2 3">
    <name type="scientific">Planctopirus ephydatiae</name>
    <dbReference type="NCBI Taxonomy" id="2528019"/>
    <lineage>
        <taxon>Bacteria</taxon>
        <taxon>Pseudomonadati</taxon>
        <taxon>Planctomycetota</taxon>
        <taxon>Planctomycetia</taxon>
        <taxon>Planctomycetales</taxon>
        <taxon>Planctomycetaceae</taxon>
        <taxon>Planctopirus</taxon>
    </lineage>
</organism>
<keyword evidence="1" id="KW-1133">Transmembrane helix</keyword>
<keyword evidence="3" id="KW-1185">Reference proteome</keyword>
<evidence type="ECO:0000313" key="3">
    <source>
        <dbReference type="Proteomes" id="UP000315349"/>
    </source>
</evidence>
<dbReference type="Proteomes" id="UP000315349">
    <property type="component" value="Chromosome"/>
</dbReference>
<sequence>MPYNSVLSQPGLLRDFRTRAGHAVNPAKPPLHAPVILPKGQKLSSLPEADADFDSTQTLNSVDLDRLLTIQKWARLLDARFTIPGTSIRYGWDSIIGLVPWAGDLLTGLVGAWLVYLAYRVGLPRWLLLQMSANIILDFAAGSIPVVGDLFDLAFKAHIRNAILVENYVKAQQAEQ</sequence>
<name>A0A518GL56_9PLAN</name>
<dbReference type="KEGG" id="peh:Spb1_11780"/>
<feature type="transmembrane region" description="Helical" evidence="1">
    <location>
        <begin position="131"/>
        <end position="151"/>
    </location>
</feature>
<dbReference type="AlphaFoldDB" id="A0A518GL56"/>
<evidence type="ECO:0008006" key="4">
    <source>
        <dbReference type="Google" id="ProtNLM"/>
    </source>
</evidence>
<gene>
    <name evidence="2" type="ORF">Spb1_11780</name>
</gene>
<dbReference type="PANTHER" id="PTHR35519:SF2">
    <property type="entry name" value="PH DOMAIN PROTEIN"/>
    <property type="match status" value="1"/>
</dbReference>
<proteinExistence type="predicted"/>
<accession>A0A518GL56</accession>
<evidence type="ECO:0000313" key="2">
    <source>
        <dbReference type="EMBL" id="QDV29298.1"/>
    </source>
</evidence>